<organism evidence="1 2">
    <name type="scientific">Actinidia rufa</name>
    <dbReference type="NCBI Taxonomy" id="165716"/>
    <lineage>
        <taxon>Eukaryota</taxon>
        <taxon>Viridiplantae</taxon>
        <taxon>Streptophyta</taxon>
        <taxon>Embryophyta</taxon>
        <taxon>Tracheophyta</taxon>
        <taxon>Spermatophyta</taxon>
        <taxon>Magnoliopsida</taxon>
        <taxon>eudicotyledons</taxon>
        <taxon>Gunneridae</taxon>
        <taxon>Pentapetalae</taxon>
        <taxon>asterids</taxon>
        <taxon>Ericales</taxon>
        <taxon>Actinidiaceae</taxon>
        <taxon>Actinidia</taxon>
    </lineage>
</organism>
<evidence type="ECO:0000313" key="1">
    <source>
        <dbReference type="EMBL" id="GFZ13470.1"/>
    </source>
</evidence>
<reference evidence="1 2" key="1">
    <citation type="submission" date="2019-07" db="EMBL/GenBank/DDBJ databases">
        <title>De Novo Assembly of kiwifruit Actinidia rufa.</title>
        <authorList>
            <person name="Sugita-Konishi S."/>
            <person name="Sato K."/>
            <person name="Mori E."/>
            <person name="Abe Y."/>
            <person name="Kisaki G."/>
            <person name="Hamano K."/>
            <person name="Suezawa K."/>
            <person name="Otani M."/>
            <person name="Fukuda T."/>
            <person name="Manabe T."/>
            <person name="Gomi K."/>
            <person name="Tabuchi M."/>
            <person name="Akimitsu K."/>
            <person name="Kataoka I."/>
        </authorList>
    </citation>
    <scope>NUCLEOTIDE SEQUENCE [LARGE SCALE GENOMIC DNA]</scope>
    <source>
        <strain evidence="2">cv. Fuchu</strain>
    </source>
</reference>
<sequence length="103" mass="12336">MPGERKRTVKLFCPTLSKWVPFVAWDEHRLDLGSISRGLRSRPIDVEAQRSLYRPRRRSRGVVGHVEVTPLFLLVTWSSRRSLRRRRRRPHRRRQALQGRNQT</sequence>
<dbReference type="OrthoDB" id="751983at2759"/>
<evidence type="ECO:0000313" key="2">
    <source>
        <dbReference type="Proteomes" id="UP000585474"/>
    </source>
</evidence>
<accession>A0A7J0GRN2</accession>
<dbReference type="EMBL" id="BJWL01000023">
    <property type="protein sequence ID" value="GFZ13470.1"/>
    <property type="molecule type" value="Genomic_DNA"/>
</dbReference>
<name>A0A7J0GRN2_9ERIC</name>
<proteinExistence type="predicted"/>
<dbReference type="AlphaFoldDB" id="A0A7J0GRN2"/>
<dbReference type="Proteomes" id="UP000585474">
    <property type="component" value="Unassembled WGS sequence"/>
</dbReference>
<protein>
    <submittedName>
        <fullName evidence="1">Uncharacterized protein</fullName>
    </submittedName>
</protein>
<gene>
    <name evidence="1" type="ORF">Acr_23g0018550</name>
</gene>
<keyword evidence="2" id="KW-1185">Reference proteome</keyword>
<comment type="caution">
    <text evidence="1">The sequence shown here is derived from an EMBL/GenBank/DDBJ whole genome shotgun (WGS) entry which is preliminary data.</text>
</comment>